<feature type="region of interest" description="Disordered" evidence="1">
    <location>
        <begin position="1"/>
        <end position="65"/>
    </location>
</feature>
<evidence type="ECO:0000256" key="1">
    <source>
        <dbReference type="SAM" id="MobiDB-lite"/>
    </source>
</evidence>
<proteinExistence type="predicted"/>
<gene>
    <name evidence="2" type="ORF">UFOPK2786_00135</name>
    <name evidence="3" type="ORF">UFOPK4061_00147</name>
</gene>
<dbReference type="EMBL" id="CAEZYW010000011">
    <property type="protein sequence ID" value="CAB4730294.1"/>
    <property type="molecule type" value="Genomic_DNA"/>
</dbReference>
<feature type="region of interest" description="Disordered" evidence="1">
    <location>
        <begin position="179"/>
        <end position="198"/>
    </location>
</feature>
<accession>A0A6J6S5X7</accession>
<dbReference type="AlphaFoldDB" id="A0A6J6S5X7"/>
<organism evidence="2">
    <name type="scientific">freshwater metagenome</name>
    <dbReference type="NCBI Taxonomy" id="449393"/>
    <lineage>
        <taxon>unclassified sequences</taxon>
        <taxon>metagenomes</taxon>
        <taxon>ecological metagenomes</taxon>
    </lineage>
</organism>
<dbReference type="EMBL" id="CAFBPD010000015">
    <property type="protein sequence ID" value="CAB4998292.1"/>
    <property type="molecule type" value="Genomic_DNA"/>
</dbReference>
<feature type="compositionally biased region" description="Low complexity" evidence="1">
    <location>
        <begin position="179"/>
        <end position="190"/>
    </location>
</feature>
<name>A0A6J6S5X7_9ZZZZ</name>
<evidence type="ECO:0000313" key="2">
    <source>
        <dbReference type="EMBL" id="CAB4730294.1"/>
    </source>
</evidence>
<evidence type="ECO:0000313" key="3">
    <source>
        <dbReference type="EMBL" id="CAB4998292.1"/>
    </source>
</evidence>
<feature type="compositionally biased region" description="Basic and acidic residues" evidence="1">
    <location>
        <begin position="25"/>
        <end position="42"/>
    </location>
</feature>
<sequence>MSEVCRQVSPARTTSALNASVSHSPNHDARKASVARLGRESRSSMSPGGSRNPKSRTHAGAPVERAMTWGCSSSTSTPITWRVGRMRDNDIAEPTLMTLNLMRSVSSPSCAYQSSASSDGCSRSMVSASLTATEARNSSLYPSGKAVAYSARKAGACASPRAATVASVKRSSQLCVARASRSSSTAWSTSGTVAPGAT</sequence>
<reference evidence="2" key="1">
    <citation type="submission" date="2020-05" db="EMBL/GenBank/DDBJ databases">
        <authorList>
            <person name="Chiriac C."/>
            <person name="Salcher M."/>
            <person name="Ghai R."/>
            <person name="Kavagutti S V."/>
        </authorList>
    </citation>
    <scope>NUCLEOTIDE SEQUENCE</scope>
</reference>
<protein>
    <submittedName>
        <fullName evidence="2">Unannotated protein</fullName>
    </submittedName>
</protein>
<feature type="compositionally biased region" description="Polar residues" evidence="1">
    <location>
        <begin position="10"/>
        <end position="24"/>
    </location>
</feature>